<dbReference type="InterPro" id="IPR036390">
    <property type="entry name" value="WH_DNA-bd_sf"/>
</dbReference>
<dbReference type="SUPFAM" id="SSF46785">
    <property type="entry name" value="Winged helix' DNA-binding domain"/>
    <property type="match status" value="1"/>
</dbReference>
<feature type="domain" description="HTH lysR-type" evidence="5">
    <location>
        <begin position="1"/>
        <end position="58"/>
    </location>
</feature>
<evidence type="ECO:0000256" key="3">
    <source>
        <dbReference type="ARBA" id="ARBA00023125"/>
    </source>
</evidence>
<dbReference type="EMBL" id="LROM01000147">
    <property type="protein sequence ID" value="OEZ92606.1"/>
    <property type="molecule type" value="Genomic_DNA"/>
</dbReference>
<accession>A0A1E7W8Q0</accession>
<dbReference type="InterPro" id="IPR000847">
    <property type="entry name" value="LysR_HTH_N"/>
</dbReference>
<evidence type="ECO:0000259" key="5">
    <source>
        <dbReference type="PROSITE" id="PS50931"/>
    </source>
</evidence>
<dbReference type="Proteomes" id="UP000175989">
    <property type="component" value="Unassembled WGS sequence"/>
</dbReference>
<dbReference type="PROSITE" id="PS50931">
    <property type="entry name" value="HTH_LYSR"/>
    <property type="match status" value="1"/>
</dbReference>
<gene>
    <name evidence="6" type="primary">dmlR_16</name>
    <name evidence="6" type="ORF">DUPY_48650</name>
</gene>
<evidence type="ECO:0000313" key="7">
    <source>
        <dbReference type="Proteomes" id="UP000175989"/>
    </source>
</evidence>
<evidence type="ECO:0000256" key="1">
    <source>
        <dbReference type="ARBA" id="ARBA00009437"/>
    </source>
</evidence>
<dbReference type="Pfam" id="PF00126">
    <property type="entry name" value="HTH_1"/>
    <property type="match status" value="1"/>
</dbReference>
<organism evidence="6 7">
    <name type="scientific">Duganella phyllosphaerae</name>
    <dbReference type="NCBI Taxonomy" id="762836"/>
    <lineage>
        <taxon>Bacteria</taxon>
        <taxon>Pseudomonadati</taxon>
        <taxon>Pseudomonadota</taxon>
        <taxon>Betaproteobacteria</taxon>
        <taxon>Burkholderiales</taxon>
        <taxon>Oxalobacteraceae</taxon>
        <taxon>Telluria group</taxon>
        <taxon>Duganella</taxon>
    </lineage>
</organism>
<proteinExistence type="inferred from homology"/>
<keyword evidence="3" id="KW-0238">DNA-binding</keyword>
<reference evidence="7" key="1">
    <citation type="journal article" date="2016" name="Front. Microbiol.">
        <title>Molecular Keys to the Janthinobacterium and Duganella spp. Interaction with the Plant Pathogen Fusarium graminearum.</title>
        <authorList>
            <person name="Haack F.S."/>
            <person name="Poehlein A."/>
            <person name="Kroger C."/>
            <person name="Voigt C.A."/>
            <person name="Piepenbring M."/>
            <person name="Bode H.B."/>
            <person name="Daniel R."/>
            <person name="Schafer W."/>
            <person name="Streit W.R."/>
        </authorList>
    </citation>
    <scope>NUCLEOTIDE SEQUENCE [LARGE SCALE GENOMIC DNA]</scope>
    <source>
        <strain evidence="7">T54</strain>
    </source>
</reference>
<dbReference type="FunFam" id="1.10.10.10:FF:000001">
    <property type="entry name" value="LysR family transcriptional regulator"/>
    <property type="match status" value="1"/>
</dbReference>
<sequence>MDLSELRIFCRVAELGSFTRAAEQLGIAKGRVSTVVQTLESKVGGRLLQRTTRSVRLTPEGELFLVRCKELLTDAEQLQGMFQLAGGEIRGRVRIDMPNLFAQEMLMPHLLALLAAHPQLDLGISTNDRRVDMVREGFDALIRLGALPDSDLVARPLGSLAMGNLASPAYLAAYGTPHTLADLAGHRLVYYANNLRNEEAALHCMVDGVPQAVPMRSALAVNNSAFMQAACLHGLGIMQGALATNRRLIESGQLVEVLPASRLPPVPVTLLLPQRRHLAPRVEMVLNWIARVIRPSMQEVPATSPVRV</sequence>
<protein>
    <submittedName>
        <fullName evidence="6">HTH-type transcriptional regulator DmlR</fullName>
    </submittedName>
</protein>
<keyword evidence="2" id="KW-0805">Transcription regulation</keyword>
<comment type="caution">
    <text evidence="6">The sequence shown here is derived from an EMBL/GenBank/DDBJ whole genome shotgun (WGS) entry which is preliminary data.</text>
</comment>
<dbReference type="RefSeq" id="WP_070251738.1">
    <property type="nucleotide sequence ID" value="NZ_LROM01000147.1"/>
</dbReference>
<dbReference type="GO" id="GO:0006351">
    <property type="term" value="P:DNA-templated transcription"/>
    <property type="evidence" value="ECO:0007669"/>
    <property type="project" value="TreeGrafter"/>
</dbReference>
<keyword evidence="7" id="KW-1185">Reference proteome</keyword>
<dbReference type="InterPro" id="IPR036388">
    <property type="entry name" value="WH-like_DNA-bd_sf"/>
</dbReference>
<dbReference type="PANTHER" id="PTHR30537">
    <property type="entry name" value="HTH-TYPE TRANSCRIPTIONAL REGULATOR"/>
    <property type="match status" value="1"/>
</dbReference>
<dbReference type="Gene3D" id="1.10.10.10">
    <property type="entry name" value="Winged helix-like DNA-binding domain superfamily/Winged helix DNA-binding domain"/>
    <property type="match status" value="1"/>
</dbReference>
<dbReference type="SUPFAM" id="SSF53850">
    <property type="entry name" value="Periplasmic binding protein-like II"/>
    <property type="match status" value="1"/>
</dbReference>
<dbReference type="GO" id="GO:0043565">
    <property type="term" value="F:sequence-specific DNA binding"/>
    <property type="evidence" value="ECO:0007669"/>
    <property type="project" value="TreeGrafter"/>
</dbReference>
<dbReference type="Pfam" id="PF03466">
    <property type="entry name" value="LysR_substrate"/>
    <property type="match status" value="1"/>
</dbReference>
<dbReference type="Gene3D" id="3.40.190.290">
    <property type="match status" value="1"/>
</dbReference>
<dbReference type="PANTHER" id="PTHR30537:SF72">
    <property type="entry name" value="LYSR FAMILY TRANSCRIPTIONAL REGULATOR"/>
    <property type="match status" value="1"/>
</dbReference>
<dbReference type="GO" id="GO:0003700">
    <property type="term" value="F:DNA-binding transcription factor activity"/>
    <property type="evidence" value="ECO:0007669"/>
    <property type="project" value="InterPro"/>
</dbReference>
<name>A0A1E7W8Q0_9BURK</name>
<comment type="similarity">
    <text evidence="1">Belongs to the LysR transcriptional regulatory family.</text>
</comment>
<evidence type="ECO:0000256" key="4">
    <source>
        <dbReference type="ARBA" id="ARBA00023163"/>
    </source>
</evidence>
<evidence type="ECO:0000313" key="6">
    <source>
        <dbReference type="EMBL" id="OEZ92606.1"/>
    </source>
</evidence>
<keyword evidence="4" id="KW-0804">Transcription</keyword>
<dbReference type="InterPro" id="IPR058163">
    <property type="entry name" value="LysR-type_TF_proteobact-type"/>
</dbReference>
<dbReference type="AlphaFoldDB" id="A0A1E7W8Q0"/>
<dbReference type="InterPro" id="IPR005119">
    <property type="entry name" value="LysR_subst-bd"/>
</dbReference>
<dbReference type="OrthoDB" id="9110639at2"/>
<evidence type="ECO:0000256" key="2">
    <source>
        <dbReference type="ARBA" id="ARBA00023015"/>
    </source>
</evidence>